<feature type="domain" description="C2" evidence="5">
    <location>
        <begin position="1"/>
        <end position="127"/>
    </location>
</feature>
<dbReference type="EMBL" id="KV417601">
    <property type="protein sequence ID" value="KZP15702.1"/>
    <property type="molecule type" value="Genomic_DNA"/>
</dbReference>
<dbReference type="PANTHER" id="PTHR19857">
    <property type="entry name" value="MITOCHONDRIAL DIVISION PROTEIN 1-RELATED"/>
    <property type="match status" value="1"/>
</dbReference>
<feature type="compositionally biased region" description="Basic and acidic residues" evidence="4">
    <location>
        <begin position="1230"/>
        <end position="1257"/>
    </location>
</feature>
<dbReference type="InterPro" id="IPR036322">
    <property type="entry name" value="WD40_repeat_dom_sf"/>
</dbReference>
<keyword evidence="1 3" id="KW-0853">WD repeat</keyword>
<dbReference type="InterPro" id="IPR001680">
    <property type="entry name" value="WD40_rpt"/>
</dbReference>
<evidence type="ECO:0000256" key="3">
    <source>
        <dbReference type="PROSITE-ProRule" id="PRU00221"/>
    </source>
</evidence>
<feature type="compositionally biased region" description="Low complexity" evidence="4">
    <location>
        <begin position="1270"/>
        <end position="1315"/>
    </location>
</feature>
<organism evidence="6">
    <name type="scientific">Athelia psychrophila</name>
    <dbReference type="NCBI Taxonomy" id="1759441"/>
    <lineage>
        <taxon>Eukaryota</taxon>
        <taxon>Fungi</taxon>
        <taxon>Dikarya</taxon>
        <taxon>Basidiomycota</taxon>
        <taxon>Agaricomycotina</taxon>
        <taxon>Agaricomycetes</taxon>
        <taxon>Agaricomycetidae</taxon>
        <taxon>Atheliales</taxon>
        <taxon>Atheliaceae</taxon>
        <taxon>Athelia</taxon>
    </lineage>
</organism>
<dbReference type="Pfam" id="PF00400">
    <property type="entry name" value="WD40"/>
    <property type="match status" value="3"/>
</dbReference>
<dbReference type="SMART" id="SM00320">
    <property type="entry name" value="WD40"/>
    <property type="match status" value="4"/>
</dbReference>
<name>A0A166EF82_9AGAM</name>
<dbReference type="InterPro" id="IPR000008">
    <property type="entry name" value="C2_dom"/>
</dbReference>
<accession>A0A166EF82</accession>
<protein>
    <recommendedName>
        <fullName evidence="5">C2 domain-containing protein</fullName>
    </recommendedName>
</protein>
<sequence length="1414" mass="154516">MSPESEPPLVAYTLQIISANDLPQRRLKVLGERNVTAKATVEGRSVTTKFCTCTSSAEWNETFQIEARNTSSILSLQLSGSTHGTSLNCASDIKISDLLLRCRYEQDAELDLRSIKSGLQGRIKIRLSLPQNGSWSADEAQKLALVLSREPNAAMAATGGCIDAVDGLLTISFPTPPAGASESIQNVLSKLENFMRIADAVAEVHPYAKVAWEVLSAAHKIIVAQVAIDQSVADLFQTMQDVYGFVDAIKAVSSKIQHLEKIIQRILIQTAECGNLIREYSGHGFGGRLLRETLGASTPAKVAEMAQSLTTLHDQFNTGVVVHIAVVCFRIQTDVATLVENQALDRLGSSGVDLGDFPCCLPGTRRDTIDEILGWASNPSQGDSDNVLWLYGPAGTGKSAVAATVATHFSEMGRLGAFVGFDRASPEQGRPSTAVKSLARQLAEYDGRLRTSITQTINDGPKASVLRASLSEKFDRLIVKPLASIPTLPGEGPIVVVIDGLYEYEQPDGWASLLDLLVGGTKKLPSNLRFIITSRTVDGILDAVTGTALHPRIKSRELPASSQSDIYDYFTFRMEQIRRKNRYLQEDWPGRAAIVELTTRAFGFFPWAVNTSNFVDAYYPVEQLKSLFLQPLRSISEPNPPLDKLYRAALKSAGDWKDAYFVKDFRAIMGAIIQSPDAISTAAIARLVDPPLSQHVMIPIRRFGSVLTHEPVVRVLHPSFLYFLSSWERCGCDDWYLGDGPARVSAEPVTLYLEKMNAVLKRNICNMTLSARLTTEVLPEVLAYACEFWVDHMCTKKGLESREMEKLTVVFLRVHLLHWFEAMSLLKKSEEIAPMLQRVVTWLEANTFEDKSLKDLVIEAIDFARNFAAEIAEHPLYVYYTALPLLPSHSMLYQLFHNSLADPSVLLMSHPDKQIISMAFSTDGRRLVTGLYAKYAAVWDTETGEKLLEIAVSLPYSAAFSYDGSHIACGADKSTVYVWDSGTGARVIGPLSHSGSTPRVNVVAWSTDGECLLSGCQTGEVILWNITSPNGNQPITKIHHPGCIGWKNRLSSLVFSLDGSQIASCSRRGDVHVWDSKTGRIMWSVQDPQGSDPSGGIMFLSSDTREFLVVKTKERTQVHDTSTGKLCPLPDSVASAVGLTRDNCMVNLLIKAIKKQHPEDGENSFVPEWVVQGDGHPDVILQFTMTTHGLPAKLTTTNRCTSRPSTAIFCPRVSSNGAEGPNVTEVASTGEKRDATPRILRDENRSGGPWRRIERPHLPPHRQQRQARVPASPTGSSSSATATPATAPAAPTTPDASLYAGASSTPSSASSSRAAQTCPGSLERPPQTPRPHARDQDPQVLQFKDDVRKQACGAKGVSSAKKADAKPYTMRPLSKGWSRPYGCIAAGTSTHSGNGEQSTKRSRRWCMMCSSRSA</sequence>
<dbReference type="SUPFAM" id="SSF50978">
    <property type="entry name" value="WD40 repeat-like"/>
    <property type="match status" value="1"/>
</dbReference>
<evidence type="ECO:0000256" key="4">
    <source>
        <dbReference type="SAM" id="MobiDB-lite"/>
    </source>
</evidence>
<dbReference type="InterPro" id="IPR035892">
    <property type="entry name" value="C2_domain_sf"/>
</dbReference>
<dbReference type="InterPro" id="IPR027417">
    <property type="entry name" value="P-loop_NTPase"/>
</dbReference>
<dbReference type="Gene3D" id="2.60.40.150">
    <property type="entry name" value="C2 domain"/>
    <property type="match status" value="1"/>
</dbReference>
<dbReference type="Gene3D" id="3.40.50.300">
    <property type="entry name" value="P-loop containing nucleotide triphosphate hydrolases"/>
    <property type="match status" value="1"/>
</dbReference>
<dbReference type="SUPFAM" id="SSF52540">
    <property type="entry name" value="P-loop containing nucleoside triphosphate hydrolases"/>
    <property type="match status" value="1"/>
</dbReference>
<dbReference type="PROSITE" id="PS50004">
    <property type="entry name" value="C2"/>
    <property type="match status" value="1"/>
</dbReference>
<feature type="region of interest" description="Disordered" evidence="4">
    <location>
        <begin position="1211"/>
        <end position="1339"/>
    </location>
</feature>
<gene>
    <name evidence="6" type="ORF">FIBSPDRAFT_1047933</name>
</gene>
<dbReference type="InterPro" id="IPR056884">
    <property type="entry name" value="NPHP3-like_N"/>
</dbReference>
<dbReference type="STRING" id="436010.A0A166EF82"/>
<dbReference type="Pfam" id="PF24883">
    <property type="entry name" value="NPHP3_N"/>
    <property type="match status" value="1"/>
</dbReference>
<dbReference type="Gene3D" id="2.130.10.10">
    <property type="entry name" value="YVTN repeat-like/Quinoprotein amine dehydrogenase"/>
    <property type="match status" value="1"/>
</dbReference>
<evidence type="ECO:0000313" key="6">
    <source>
        <dbReference type="EMBL" id="KZP15702.1"/>
    </source>
</evidence>
<evidence type="ECO:0000256" key="2">
    <source>
        <dbReference type="ARBA" id="ARBA00022737"/>
    </source>
</evidence>
<proteinExistence type="predicted"/>
<dbReference type="PANTHER" id="PTHR19857:SF8">
    <property type="entry name" value="ANGIO-ASSOCIATED MIGRATORY CELL PROTEIN"/>
    <property type="match status" value="1"/>
</dbReference>
<feature type="repeat" description="WD" evidence="3">
    <location>
        <begin position="993"/>
        <end position="1028"/>
    </location>
</feature>
<dbReference type="PROSITE" id="PS50082">
    <property type="entry name" value="WD_REPEATS_2"/>
    <property type="match status" value="2"/>
</dbReference>
<dbReference type="InterPro" id="IPR051179">
    <property type="entry name" value="WD_repeat_multifunction"/>
</dbReference>
<dbReference type="SUPFAM" id="SSF49562">
    <property type="entry name" value="C2 domain (Calcium/lipid-binding domain, CaLB)"/>
    <property type="match status" value="1"/>
</dbReference>
<reference evidence="6" key="1">
    <citation type="journal article" date="2016" name="Mol. Biol. Evol.">
        <title>Comparative Genomics of Early-Diverging Mushroom-Forming Fungi Provides Insights into the Origins of Lignocellulose Decay Capabilities.</title>
        <authorList>
            <person name="Nagy L.G."/>
            <person name="Riley R."/>
            <person name="Tritt A."/>
            <person name="Adam C."/>
            <person name="Daum C."/>
            <person name="Floudas D."/>
            <person name="Sun H."/>
            <person name="Yadav J.S."/>
            <person name="Pangilinan J."/>
            <person name="Larsson K.H."/>
            <person name="Matsuura K."/>
            <person name="Barry K."/>
            <person name="Labutti K."/>
            <person name="Kuo R."/>
            <person name="Ohm R.A."/>
            <person name="Bhattacharya S.S."/>
            <person name="Shirouzu T."/>
            <person name="Yoshinaga Y."/>
            <person name="Martin F.M."/>
            <person name="Grigoriev I.V."/>
            <person name="Hibbett D.S."/>
        </authorList>
    </citation>
    <scope>NUCLEOTIDE SEQUENCE [LARGE SCALE GENOMIC DNA]</scope>
    <source>
        <strain evidence="6">CBS 109695</strain>
    </source>
</reference>
<dbReference type="OrthoDB" id="1065058at2759"/>
<dbReference type="InterPro" id="IPR015943">
    <property type="entry name" value="WD40/YVTN_repeat-like_dom_sf"/>
</dbReference>
<keyword evidence="2" id="KW-0677">Repeat</keyword>
<evidence type="ECO:0000259" key="5">
    <source>
        <dbReference type="PROSITE" id="PS50004"/>
    </source>
</evidence>
<feature type="repeat" description="WD" evidence="3">
    <location>
        <begin position="908"/>
        <end position="949"/>
    </location>
</feature>
<evidence type="ECO:0000256" key="1">
    <source>
        <dbReference type="ARBA" id="ARBA00022574"/>
    </source>
</evidence>